<feature type="transmembrane region" description="Helical" evidence="8">
    <location>
        <begin position="231"/>
        <end position="249"/>
    </location>
</feature>
<dbReference type="Pfam" id="PF01032">
    <property type="entry name" value="FecCD"/>
    <property type="match status" value="1"/>
</dbReference>
<feature type="transmembrane region" description="Helical" evidence="8">
    <location>
        <begin position="101"/>
        <end position="122"/>
    </location>
</feature>
<feature type="transmembrane region" description="Helical" evidence="8">
    <location>
        <begin position="275"/>
        <end position="301"/>
    </location>
</feature>
<dbReference type="InterPro" id="IPR000522">
    <property type="entry name" value="ABC_transptr_permease_BtuC"/>
</dbReference>
<dbReference type="CDD" id="cd06550">
    <property type="entry name" value="TM_ABC_iron-siderophores_like"/>
    <property type="match status" value="1"/>
</dbReference>
<keyword evidence="3" id="KW-0813">Transport</keyword>
<accession>A0ABP7FF01</accession>
<comment type="similarity">
    <text evidence="2">Belongs to the binding-protein-dependent transport system permease family. FecCD subfamily.</text>
</comment>
<organism evidence="9 10">
    <name type="scientific">Streptomyces tremellae</name>
    <dbReference type="NCBI Taxonomy" id="1124239"/>
    <lineage>
        <taxon>Bacteria</taxon>
        <taxon>Bacillati</taxon>
        <taxon>Actinomycetota</taxon>
        <taxon>Actinomycetes</taxon>
        <taxon>Kitasatosporales</taxon>
        <taxon>Streptomycetaceae</taxon>
        <taxon>Streptomyces</taxon>
    </lineage>
</organism>
<keyword evidence="4" id="KW-1003">Cell membrane</keyword>
<feature type="transmembrane region" description="Helical" evidence="8">
    <location>
        <begin position="47"/>
        <end position="66"/>
    </location>
</feature>
<dbReference type="SUPFAM" id="SSF81345">
    <property type="entry name" value="ABC transporter involved in vitamin B12 uptake, BtuC"/>
    <property type="match status" value="1"/>
</dbReference>
<feature type="transmembrane region" description="Helical" evidence="8">
    <location>
        <begin position="155"/>
        <end position="173"/>
    </location>
</feature>
<feature type="transmembrane region" description="Helical" evidence="8">
    <location>
        <begin position="313"/>
        <end position="333"/>
    </location>
</feature>
<evidence type="ECO:0000256" key="7">
    <source>
        <dbReference type="ARBA" id="ARBA00023136"/>
    </source>
</evidence>
<keyword evidence="7 8" id="KW-0472">Membrane</keyword>
<protein>
    <submittedName>
        <fullName evidence="9">Iron chelate uptake ABC transporter family permease subunit</fullName>
    </submittedName>
</protein>
<evidence type="ECO:0000256" key="1">
    <source>
        <dbReference type="ARBA" id="ARBA00004651"/>
    </source>
</evidence>
<reference evidence="10" key="1">
    <citation type="journal article" date="2019" name="Int. J. Syst. Evol. Microbiol.">
        <title>The Global Catalogue of Microorganisms (GCM) 10K type strain sequencing project: providing services to taxonomists for standard genome sequencing and annotation.</title>
        <authorList>
            <consortium name="The Broad Institute Genomics Platform"/>
            <consortium name="The Broad Institute Genome Sequencing Center for Infectious Disease"/>
            <person name="Wu L."/>
            <person name="Ma J."/>
        </authorList>
    </citation>
    <scope>NUCLEOTIDE SEQUENCE [LARGE SCALE GENOMIC DNA]</scope>
    <source>
        <strain evidence="10">JCM 30846</strain>
    </source>
</reference>
<dbReference type="Gene3D" id="1.10.3470.10">
    <property type="entry name" value="ABC transporter involved in vitamin B12 uptake, BtuC"/>
    <property type="match status" value="1"/>
</dbReference>
<gene>
    <name evidence="9" type="ORF">GCM10023082_36310</name>
</gene>
<feature type="transmembrane region" description="Helical" evidence="8">
    <location>
        <begin position="131"/>
        <end position="149"/>
    </location>
</feature>
<feature type="transmembrane region" description="Helical" evidence="8">
    <location>
        <begin position="185"/>
        <end position="204"/>
    </location>
</feature>
<dbReference type="Proteomes" id="UP001499884">
    <property type="component" value="Unassembled WGS sequence"/>
</dbReference>
<evidence type="ECO:0000256" key="4">
    <source>
        <dbReference type="ARBA" id="ARBA00022475"/>
    </source>
</evidence>
<evidence type="ECO:0000313" key="9">
    <source>
        <dbReference type="EMBL" id="GAA3735964.1"/>
    </source>
</evidence>
<dbReference type="EMBL" id="BAABEP010000024">
    <property type="protein sequence ID" value="GAA3735964.1"/>
    <property type="molecule type" value="Genomic_DNA"/>
</dbReference>
<keyword evidence="6 8" id="KW-1133">Transmembrane helix</keyword>
<evidence type="ECO:0000256" key="8">
    <source>
        <dbReference type="SAM" id="Phobius"/>
    </source>
</evidence>
<evidence type="ECO:0000256" key="2">
    <source>
        <dbReference type="ARBA" id="ARBA00007935"/>
    </source>
</evidence>
<evidence type="ECO:0000256" key="6">
    <source>
        <dbReference type="ARBA" id="ARBA00022989"/>
    </source>
</evidence>
<comment type="subcellular location">
    <subcellularLocation>
        <location evidence="1">Cell membrane</location>
        <topology evidence="1">Multi-pass membrane protein</topology>
    </subcellularLocation>
</comment>
<name>A0ABP7FF01_9ACTN</name>
<evidence type="ECO:0000313" key="10">
    <source>
        <dbReference type="Proteomes" id="UP001499884"/>
    </source>
</evidence>
<feature type="transmembrane region" description="Helical" evidence="8">
    <location>
        <begin position="345"/>
        <end position="362"/>
    </location>
</feature>
<dbReference type="PANTHER" id="PTHR30472:SF24">
    <property type="entry name" value="FERRIC ENTEROBACTIN TRANSPORT SYSTEM PERMEASE PROTEIN FEPG"/>
    <property type="match status" value="1"/>
</dbReference>
<proteinExistence type="inferred from homology"/>
<keyword evidence="5 8" id="KW-0812">Transmembrane</keyword>
<evidence type="ECO:0000256" key="5">
    <source>
        <dbReference type="ARBA" id="ARBA00022692"/>
    </source>
</evidence>
<keyword evidence="10" id="KW-1185">Reference proteome</keyword>
<dbReference type="InterPro" id="IPR037294">
    <property type="entry name" value="ABC_BtuC-like"/>
</dbReference>
<evidence type="ECO:0000256" key="3">
    <source>
        <dbReference type="ARBA" id="ARBA00022448"/>
    </source>
</evidence>
<sequence>MSGRGHAAAAGAADAAPDIPYGADGERLAAVRRRVVRARRRGRARTALVCAALAVATAAVFCLALAHGDMAVPLRDVVSALTGGGDTATRYVVVDLRLPRALTGLAVGLALGMAGAVFQALLRNPLASPDVIGVSQGAGTAAVLASLVLKAGGFALSAAALAGALATAAAMYLLARRGGVTGSRLVLIGIGIGAGLSSVTSYLLTNAQVTEAQDALLWLTGSLNGVSLHQLWPLLLALAVLLPLMLLVARPLGTLRLGDDTAAGLGVGVERSRTALLACAVALAGVATAAAGPVAFVAFVAGPVARRLVPGGGAALLPAALTGGLLVLCADYAAQHLLWSSQFPVGVVTSLIGAPYLLWLLARSSYGGRR</sequence>
<dbReference type="PANTHER" id="PTHR30472">
    <property type="entry name" value="FERRIC ENTEROBACTIN TRANSPORT SYSTEM PERMEASE PROTEIN"/>
    <property type="match status" value="1"/>
</dbReference>
<comment type="caution">
    <text evidence="9">The sequence shown here is derived from an EMBL/GenBank/DDBJ whole genome shotgun (WGS) entry which is preliminary data.</text>
</comment>